<dbReference type="Gene3D" id="3.30.1330.40">
    <property type="entry name" value="RutC-like"/>
    <property type="match status" value="1"/>
</dbReference>
<sequence>MEAKSPEQRIEELGLQLPQASKGIAVYKPVVVVGNIAYTSGQLPLDPVTNQPRKGKLGDGVSVEEGHEAARLCGLSMLAVLKAELGSLNKIKRVIKLVGFVNSTPDFEMQPKGGTAPRLGLLDKKELRMKKLCGKKDAARLGWVKVELPKEIYDQLHEFGSSIPSEWTCDSQGRTRAEGGKEEQHFHVTFLLQLKDAPGKVKALRAILSQEEPIELGFGEMFYNRVARITRREVHCLGLPILDDRHNRLFNLRERCATAIGGKVAYSGPGHISLAYIVGQHARDGEALAKKSSGLMCGQQFLLTSVVVEWGPRDAATKERAEVHFQGCGPGTEERTTGATKARQEV</sequence>
<dbReference type="SUPFAM" id="SSF55298">
    <property type="entry name" value="YjgF-like"/>
    <property type="match status" value="1"/>
</dbReference>
<dbReference type="InterPro" id="IPR013813">
    <property type="entry name" value="Endoribo_LPSP/chorism_mut-like"/>
</dbReference>
<name>L8GW69_ACACF</name>
<dbReference type="Pfam" id="PF14588">
    <property type="entry name" value="YjgF_endoribonc"/>
    <property type="match status" value="1"/>
</dbReference>
<dbReference type="AlphaFoldDB" id="L8GW69"/>
<evidence type="ECO:0000313" key="3">
    <source>
        <dbReference type="Proteomes" id="UP000011083"/>
    </source>
</evidence>
<dbReference type="KEGG" id="acan:ACA1_062110"/>
<dbReference type="RefSeq" id="XP_004339482.1">
    <property type="nucleotide sequence ID" value="XM_004339434.1"/>
</dbReference>
<reference evidence="2 3" key="1">
    <citation type="journal article" date="2013" name="Genome Biol.">
        <title>Genome of Acanthamoeba castellanii highlights extensive lateral gene transfer and early evolution of tyrosine kinase signaling.</title>
        <authorList>
            <person name="Clarke M."/>
            <person name="Lohan A.J."/>
            <person name="Liu B."/>
            <person name="Lagkouvardos I."/>
            <person name="Roy S."/>
            <person name="Zafar N."/>
            <person name="Bertelli C."/>
            <person name="Schilde C."/>
            <person name="Kianianmomeni A."/>
            <person name="Burglin T.R."/>
            <person name="Frech C."/>
            <person name="Turcotte B."/>
            <person name="Kopec K.O."/>
            <person name="Synnott J.M."/>
            <person name="Choo C."/>
            <person name="Paponov I."/>
            <person name="Finkler A."/>
            <person name="Soon Heng Tan C."/>
            <person name="Hutchins A.P."/>
            <person name="Weinmeier T."/>
            <person name="Rattei T."/>
            <person name="Chu J.S."/>
            <person name="Gimenez G."/>
            <person name="Irimia M."/>
            <person name="Rigden D.J."/>
            <person name="Fitzpatrick D.A."/>
            <person name="Lorenzo-Morales J."/>
            <person name="Bateman A."/>
            <person name="Chiu C.H."/>
            <person name="Tang P."/>
            <person name="Hegemann P."/>
            <person name="Fromm H."/>
            <person name="Raoult D."/>
            <person name="Greub G."/>
            <person name="Miranda-Saavedra D."/>
            <person name="Chen N."/>
            <person name="Nash P."/>
            <person name="Ginger M.L."/>
            <person name="Horn M."/>
            <person name="Schaap P."/>
            <person name="Caler L."/>
            <person name="Loftus B."/>
        </authorList>
    </citation>
    <scope>NUCLEOTIDE SEQUENCE [LARGE SCALE GENOMIC DNA]</scope>
    <source>
        <strain evidence="2 3">Neff</strain>
    </source>
</reference>
<dbReference type="GeneID" id="14918132"/>
<dbReference type="InterPro" id="IPR035959">
    <property type="entry name" value="RutC-like_sf"/>
</dbReference>
<dbReference type="OrthoDB" id="309640at2759"/>
<accession>L8GW69</accession>
<dbReference type="CDD" id="cd02199">
    <property type="entry name" value="YjgF_YER057c_UK114_like_1"/>
    <property type="match status" value="1"/>
</dbReference>
<proteinExistence type="predicted"/>
<feature type="domain" description="Endoribonuclease L-PSP/chorismate mutase-like" evidence="1">
    <location>
        <begin position="8"/>
        <end position="104"/>
    </location>
</feature>
<dbReference type="PANTHER" id="PTHR43760:SF1">
    <property type="entry name" value="ENDORIBONUCLEASE L-PSP_CHORISMATE MUTASE-LIKE DOMAIN-CONTAINING PROTEIN"/>
    <property type="match status" value="1"/>
</dbReference>
<dbReference type="EMBL" id="KB007974">
    <property type="protein sequence ID" value="ELR17469.1"/>
    <property type="molecule type" value="Genomic_DNA"/>
</dbReference>
<evidence type="ECO:0000259" key="1">
    <source>
        <dbReference type="Pfam" id="PF14588"/>
    </source>
</evidence>
<dbReference type="Proteomes" id="UP000011083">
    <property type="component" value="Unassembled WGS sequence"/>
</dbReference>
<evidence type="ECO:0000313" key="2">
    <source>
        <dbReference type="EMBL" id="ELR17469.1"/>
    </source>
</evidence>
<dbReference type="VEuPathDB" id="AmoebaDB:ACA1_062110"/>
<organism evidence="2 3">
    <name type="scientific">Acanthamoeba castellanii (strain ATCC 30010 / Neff)</name>
    <dbReference type="NCBI Taxonomy" id="1257118"/>
    <lineage>
        <taxon>Eukaryota</taxon>
        <taxon>Amoebozoa</taxon>
        <taxon>Discosea</taxon>
        <taxon>Longamoebia</taxon>
        <taxon>Centramoebida</taxon>
        <taxon>Acanthamoebidae</taxon>
        <taxon>Acanthamoeba</taxon>
    </lineage>
</organism>
<protein>
    <submittedName>
        <fullName evidence="2">Endoribonuclease LPSP</fullName>
    </submittedName>
</protein>
<dbReference type="PANTHER" id="PTHR43760">
    <property type="entry name" value="ENDORIBONUCLEASE-RELATED"/>
    <property type="match status" value="1"/>
</dbReference>
<keyword evidence="3" id="KW-1185">Reference proteome</keyword>
<gene>
    <name evidence="2" type="ORF">ACA1_062110</name>
</gene>
<dbReference type="STRING" id="1257118.L8GW69"/>